<dbReference type="Proteomes" id="UP001153954">
    <property type="component" value="Unassembled WGS sequence"/>
</dbReference>
<gene>
    <name evidence="1" type="ORF">EEDITHA_LOCUS18016</name>
</gene>
<organism evidence="1 2">
    <name type="scientific">Euphydryas editha</name>
    <name type="common">Edith's checkerspot</name>
    <dbReference type="NCBI Taxonomy" id="104508"/>
    <lineage>
        <taxon>Eukaryota</taxon>
        <taxon>Metazoa</taxon>
        <taxon>Ecdysozoa</taxon>
        <taxon>Arthropoda</taxon>
        <taxon>Hexapoda</taxon>
        <taxon>Insecta</taxon>
        <taxon>Pterygota</taxon>
        <taxon>Neoptera</taxon>
        <taxon>Endopterygota</taxon>
        <taxon>Lepidoptera</taxon>
        <taxon>Glossata</taxon>
        <taxon>Ditrysia</taxon>
        <taxon>Papilionoidea</taxon>
        <taxon>Nymphalidae</taxon>
        <taxon>Nymphalinae</taxon>
        <taxon>Euphydryas</taxon>
    </lineage>
</organism>
<dbReference type="AlphaFoldDB" id="A0AAU9UVF6"/>
<keyword evidence="2" id="KW-1185">Reference proteome</keyword>
<name>A0AAU9UVF6_EUPED</name>
<reference evidence="1" key="1">
    <citation type="submission" date="2022-03" db="EMBL/GenBank/DDBJ databases">
        <authorList>
            <person name="Tunstrom K."/>
        </authorList>
    </citation>
    <scope>NUCLEOTIDE SEQUENCE</scope>
</reference>
<evidence type="ECO:0000313" key="2">
    <source>
        <dbReference type="Proteomes" id="UP001153954"/>
    </source>
</evidence>
<dbReference type="EMBL" id="CAKOGL010000026">
    <property type="protein sequence ID" value="CAH2103516.1"/>
    <property type="molecule type" value="Genomic_DNA"/>
</dbReference>
<comment type="caution">
    <text evidence="1">The sequence shown here is derived from an EMBL/GenBank/DDBJ whole genome shotgun (WGS) entry which is preliminary data.</text>
</comment>
<sequence>MNDAMAQLYYNHLTTLTGMISVVRSGESTRVRASGVCFRACDPDSGAEVRDLVELITRAQSMDFGTVGVLKRRARSWPDGRLLGMANPSLCEATYCGLLGLQ</sequence>
<accession>A0AAU9UVF6</accession>
<evidence type="ECO:0000313" key="1">
    <source>
        <dbReference type="EMBL" id="CAH2103516.1"/>
    </source>
</evidence>
<proteinExistence type="predicted"/>
<protein>
    <submittedName>
        <fullName evidence="1">Uncharacterized protein</fullName>
    </submittedName>
</protein>